<dbReference type="EMBL" id="QTLC01000063">
    <property type="protein sequence ID" value="RDY69125.1"/>
    <property type="molecule type" value="Genomic_DNA"/>
</dbReference>
<evidence type="ECO:0000313" key="5">
    <source>
        <dbReference type="EMBL" id="RDY69125.1"/>
    </source>
</evidence>
<dbReference type="Proteomes" id="UP000257032">
    <property type="component" value="Unassembled WGS sequence"/>
</dbReference>
<comment type="similarity">
    <text evidence="1">Belongs to the methyltransferase superfamily.</text>
</comment>
<keyword evidence="2 5" id="KW-0489">Methyltransferase</keyword>
<evidence type="ECO:0000313" key="6">
    <source>
        <dbReference type="Proteomes" id="UP000257032"/>
    </source>
</evidence>
<dbReference type="GO" id="GO:0008168">
    <property type="term" value="F:methyltransferase activity"/>
    <property type="evidence" value="ECO:0007669"/>
    <property type="project" value="UniProtKB-KW"/>
</dbReference>
<dbReference type="PANTHER" id="PTHR44942:SF4">
    <property type="entry name" value="METHYLTRANSFERASE TYPE 11 DOMAIN-CONTAINING PROTEIN"/>
    <property type="match status" value="1"/>
</dbReference>
<comment type="caution">
    <text evidence="5">The sequence shown here is derived from an EMBL/GenBank/DDBJ whole genome shotgun (WGS) entry which is preliminary data.</text>
</comment>
<evidence type="ECO:0000256" key="2">
    <source>
        <dbReference type="ARBA" id="ARBA00022603"/>
    </source>
</evidence>
<dbReference type="InterPro" id="IPR013216">
    <property type="entry name" value="Methyltransf_11"/>
</dbReference>
<dbReference type="GO" id="GO:0032259">
    <property type="term" value="P:methylation"/>
    <property type="evidence" value="ECO:0007669"/>
    <property type="project" value="UniProtKB-KW"/>
</dbReference>
<gene>
    <name evidence="5" type="ORF">DXT76_16865</name>
</gene>
<reference evidence="5 6" key="1">
    <citation type="submission" date="2018-08" db="EMBL/GenBank/DDBJ databases">
        <title>Genome sequence of strict halophilic Halobacillus trueperi SS1 isolated from Lunsu, a salty water body of North West Himalayas.</title>
        <authorList>
            <person name="Gupta S."/>
            <person name="Sharma P."/>
            <person name="Dev K."/>
            <person name="Baumler D."/>
            <person name="Sourirajan A."/>
        </authorList>
    </citation>
    <scope>NUCLEOTIDE SEQUENCE [LARGE SCALE GENOMIC DNA]</scope>
    <source>
        <strain evidence="5 6">SS1</strain>
    </source>
</reference>
<evidence type="ECO:0000256" key="3">
    <source>
        <dbReference type="ARBA" id="ARBA00022679"/>
    </source>
</evidence>
<dbReference type="InterPro" id="IPR029063">
    <property type="entry name" value="SAM-dependent_MTases_sf"/>
</dbReference>
<protein>
    <submittedName>
        <fullName evidence="5">Class I SAM-dependent methyltransferase</fullName>
    </submittedName>
</protein>
<accession>A0A3D8VIG3</accession>
<organism evidence="5 6">
    <name type="scientific">Halobacillus trueperi</name>
    <dbReference type="NCBI Taxonomy" id="156205"/>
    <lineage>
        <taxon>Bacteria</taxon>
        <taxon>Bacillati</taxon>
        <taxon>Bacillota</taxon>
        <taxon>Bacilli</taxon>
        <taxon>Bacillales</taxon>
        <taxon>Bacillaceae</taxon>
        <taxon>Halobacillus</taxon>
    </lineage>
</organism>
<dbReference type="Pfam" id="PF08241">
    <property type="entry name" value="Methyltransf_11"/>
    <property type="match status" value="1"/>
</dbReference>
<keyword evidence="3 5" id="KW-0808">Transferase</keyword>
<dbReference type="AlphaFoldDB" id="A0A3D8VIG3"/>
<sequence>MLERLKSYSIGIEKQHVLDIGTANGLFARDLARQGCRVTGIDLSSELIHQAQQVNIKDQLPIEYLEGNVEHLPFEKSSFKVITAVYCWHWF</sequence>
<dbReference type="SUPFAM" id="SSF53335">
    <property type="entry name" value="S-adenosyl-L-methionine-dependent methyltransferases"/>
    <property type="match status" value="1"/>
</dbReference>
<dbReference type="InterPro" id="IPR051052">
    <property type="entry name" value="Diverse_substrate_MTase"/>
</dbReference>
<feature type="non-terminal residue" evidence="5">
    <location>
        <position position="91"/>
    </location>
</feature>
<proteinExistence type="inferred from homology"/>
<feature type="domain" description="Methyltransferase type 11" evidence="4">
    <location>
        <begin position="18"/>
        <end position="91"/>
    </location>
</feature>
<dbReference type="Gene3D" id="3.40.50.150">
    <property type="entry name" value="Vaccinia Virus protein VP39"/>
    <property type="match status" value="1"/>
</dbReference>
<evidence type="ECO:0000256" key="1">
    <source>
        <dbReference type="ARBA" id="ARBA00008361"/>
    </source>
</evidence>
<dbReference type="CDD" id="cd02440">
    <property type="entry name" value="AdoMet_MTases"/>
    <property type="match status" value="1"/>
</dbReference>
<evidence type="ECO:0000259" key="4">
    <source>
        <dbReference type="Pfam" id="PF08241"/>
    </source>
</evidence>
<name>A0A3D8VIG3_9BACI</name>
<dbReference type="PANTHER" id="PTHR44942">
    <property type="entry name" value="METHYLTRANSF_11 DOMAIN-CONTAINING PROTEIN"/>
    <property type="match status" value="1"/>
</dbReference>